<feature type="region of interest" description="Disordered" evidence="1">
    <location>
        <begin position="1"/>
        <end position="28"/>
    </location>
</feature>
<feature type="non-terminal residue" evidence="2">
    <location>
        <position position="207"/>
    </location>
</feature>
<proteinExistence type="predicted"/>
<organism evidence="2">
    <name type="scientific">marine sediment metagenome</name>
    <dbReference type="NCBI Taxonomy" id="412755"/>
    <lineage>
        <taxon>unclassified sequences</taxon>
        <taxon>metagenomes</taxon>
        <taxon>ecological metagenomes</taxon>
    </lineage>
</organism>
<reference evidence="2" key="1">
    <citation type="journal article" date="2014" name="Front. Microbiol.">
        <title>High frequency of phylogenetically diverse reductive dehalogenase-homologous genes in deep subseafloor sedimentary metagenomes.</title>
        <authorList>
            <person name="Kawai M."/>
            <person name="Futagami T."/>
            <person name="Toyoda A."/>
            <person name="Takaki Y."/>
            <person name="Nishi S."/>
            <person name="Hori S."/>
            <person name="Arai W."/>
            <person name="Tsubouchi T."/>
            <person name="Morono Y."/>
            <person name="Uchiyama I."/>
            <person name="Ito T."/>
            <person name="Fujiyama A."/>
            <person name="Inagaki F."/>
            <person name="Takami H."/>
        </authorList>
    </citation>
    <scope>NUCLEOTIDE SEQUENCE</scope>
    <source>
        <strain evidence="2">Expedition CK06-06</strain>
    </source>
</reference>
<evidence type="ECO:0000313" key="2">
    <source>
        <dbReference type="EMBL" id="GAG40019.1"/>
    </source>
</evidence>
<comment type="caution">
    <text evidence="2">The sequence shown here is derived from an EMBL/GenBank/DDBJ whole genome shotgun (WGS) entry which is preliminary data.</text>
</comment>
<gene>
    <name evidence="2" type="ORF">S01H1_67635</name>
</gene>
<sequence length="207" mass="22998">MPWSTEVAPGALPWGTETADGVDSPNNQWRMPSPEAQHLRDTVAVEHLNVNPEDMTEDPEDTQGGARKWTVEGKSLYTDDFSNVAATFDSTLIKDITVTTIGAVTGTIYWAIWYAEYDETYIDIIHIIDELVTGDNTATFNTSLPVGAVKYRHFFRLPRAAEVTLDELVTDAYTDDFSDYEGTFESVGTRHAVTQNADSVTIVTQDH</sequence>
<name>X0XA18_9ZZZZ</name>
<evidence type="ECO:0000256" key="1">
    <source>
        <dbReference type="SAM" id="MobiDB-lite"/>
    </source>
</evidence>
<protein>
    <submittedName>
        <fullName evidence="2">Uncharacterized protein</fullName>
    </submittedName>
</protein>
<accession>X0XA18</accession>
<dbReference type="AlphaFoldDB" id="X0XA18"/>
<dbReference type="EMBL" id="BARS01044813">
    <property type="protein sequence ID" value="GAG40019.1"/>
    <property type="molecule type" value="Genomic_DNA"/>
</dbReference>